<reference evidence="5" key="1">
    <citation type="journal article" date="2019" name="Int. J. Syst. Evol. Microbiol.">
        <title>The Global Catalogue of Microorganisms (GCM) 10K type strain sequencing project: providing services to taxonomists for standard genome sequencing and annotation.</title>
        <authorList>
            <consortium name="The Broad Institute Genomics Platform"/>
            <consortium name="The Broad Institute Genome Sequencing Center for Infectious Disease"/>
            <person name="Wu L."/>
            <person name="Ma J."/>
        </authorList>
    </citation>
    <scope>NUCLEOTIDE SEQUENCE [LARGE SCALE GENOMIC DNA]</scope>
    <source>
        <strain evidence="5">JCM 17687</strain>
    </source>
</reference>
<dbReference type="SUPFAM" id="SSF52540">
    <property type="entry name" value="P-loop containing nucleoside triphosphate hydrolases"/>
    <property type="match status" value="1"/>
</dbReference>
<protein>
    <recommendedName>
        <fullName evidence="6">MinD-like ATPase involved in chromosome partitioning or flagellar assembly</fullName>
    </recommendedName>
</protein>
<comment type="caution">
    <text evidence="4">The sequence shown here is derived from an EMBL/GenBank/DDBJ whole genome shotgun (WGS) entry which is preliminary data.</text>
</comment>
<gene>
    <name evidence="4" type="ORF">GCM10023258_22330</name>
</gene>
<accession>A0ABP9JDT6</accession>
<feature type="compositionally biased region" description="Gly residues" evidence="3">
    <location>
        <begin position="179"/>
        <end position="188"/>
    </location>
</feature>
<dbReference type="RefSeq" id="WP_345507541.1">
    <property type="nucleotide sequence ID" value="NZ_BAABIW010000014.1"/>
</dbReference>
<dbReference type="InterPro" id="IPR050625">
    <property type="entry name" value="ParA/MinD_ATPase"/>
</dbReference>
<name>A0ABP9JDT6_9MICO</name>
<keyword evidence="5" id="KW-1185">Reference proteome</keyword>
<evidence type="ECO:0000313" key="4">
    <source>
        <dbReference type="EMBL" id="GAA5027526.1"/>
    </source>
</evidence>
<feature type="region of interest" description="Disordered" evidence="3">
    <location>
        <begin position="495"/>
        <end position="517"/>
    </location>
</feature>
<dbReference type="PANTHER" id="PTHR43384">
    <property type="entry name" value="SEPTUM SITE-DETERMINING PROTEIN MIND HOMOLOG, CHLOROPLASTIC-RELATED"/>
    <property type="match status" value="1"/>
</dbReference>
<evidence type="ECO:0008006" key="6">
    <source>
        <dbReference type="Google" id="ProtNLM"/>
    </source>
</evidence>
<evidence type="ECO:0000313" key="5">
    <source>
        <dbReference type="Proteomes" id="UP001500427"/>
    </source>
</evidence>
<dbReference type="EMBL" id="BAABIW010000014">
    <property type="protein sequence ID" value="GAA5027526.1"/>
    <property type="molecule type" value="Genomic_DNA"/>
</dbReference>
<sequence length="531" mass="54577">MSAVLTALGHRWESVVATVLEDVPDVTIARRCADVAELLSVAEAGLGEVAVVSADLRGLDLDVVHRLRALRLRVVGVHPAEDEAAERRLRQLSVTTTVSTDADAQRWAEALAGDGDGRQAPQDPERPGGDAAPSSGRADALAGPSGWRPAGAGPVTDPSEGDGEGAGPAGPDDRRRASGAGGAGGAPDGGPERGHDGDVHDGDVRDGRDDACGADMRGGSAGDDGEERARRTPVLAVWGPTGAPGRTTIATTLAAELAARGVSCLLVDADTYGGSVAQTLGLLDEAPGIAAACRAADHGTLDLPALSRVAPEVTAGLRVLTGLPKAERWPELRAAALERVLELSRLLVQVVVVDCGFCLEDDAELSYDTLAPRRNEATLTALSVSDVVVAVGGADPVALQRLVRGLQELGTVPSGTPVTVVNRVRSGAVGSRPEARIADSLLRFAGLTGVRFVPDEARVLDDALLAGRSVVEHAPDSAVRHAVAELATALLPWTAPGRGATSGSRGDRADRGSRGRRWAWPSGAVARRVRA</sequence>
<evidence type="ECO:0000256" key="2">
    <source>
        <dbReference type="ARBA" id="ARBA00022840"/>
    </source>
</evidence>
<keyword evidence="1" id="KW-0547">Nucleotide-binding</keyword>
<dbReference type="Gene3D" id="3.40.50.300">
    <property type="entry name" value="P-loop containing nucleotide triphosphate hydrolases"/>
    <property type="match status" value="1"/>
</dbReference>
<proteinExistence type="predicted"/>
<evidence type="ECO:0000256" key="3">
    <source>
        <dbReference type="SAM" id="MobiDB-lite"/>
    </source>
</evidence>
<evidence type="ECO:0000256" key="1">
    <source>
        <dbReference type="ARBA" id="ARBA00022741"/>
    </source>
</evidence>
<organism evidence="4 5">
    <name type="scientific">Terrabacter aeriphilus</name>
    <dbReference type="NCBI Taxonomy" id="515662"/>
    <lineage>
        <taxon>Bacteria</taxon>
        <taxon>Bacillati</taxon>
        <taxon>Actinomycetota</taxon>
        <taxon>Actinomycetes</taxon>
        <taxon>Micrococcales</taxon>
        <taxon>Intrasporangiaceae</taxon>
        <taxon>Terrabacter</taxon>
    </lineage>
</organism>
<dbReference type="Proteomes" id="UP001500427">
    <property type="component" value="Unassembled WGS sequence"/>
</dbReference>
<dbReference type="InterPro" id="IPR027417">
    <property type="entry name" value="P-loop_NTPase"/>
</dbReference>
<dbReference type="PANTHER" id="PTHR43384:SF6">
    <property type="entry name" value="SEPTUM SITE-DETERMINING PROTEIN MIND HOMOLOG, CHLOROPLASTIC"/>
    <property type="match status" value="1"/>
</dbReference>
<feature type="region of interest" description="Disordered" evidence="3">
    <location>
        <begin position="112"/>
        <end position="230"/>
    </location>
</feature>
<feature type="compositionally biased region" description="Basic and acidic residues" evidence="3">
    <location>
        <begin position="190"/>
        <end position="211"/>
    </location>
</feature>
<keyword evidence="2" id="KW-0067">ATP-binding</keyword>